<dbReference type="Proteomes" id="UP000613266">
    <property type="component" value="Unassembled WGS sequence"/>
</dbReference>
<dbReference type="EMBL" id="JAEDAK010000005">
    <property type="protein sequence ID" value="MBH9576948.1"/>
    <property type="molecule type" value="Genomic_DNA"/>
</dbReference>
<evidence type="ECO:0000313" key="2">
    <source>
        <dbReference type="Proteomes" id="UP000613266"/>
    </source>
</evidence>
<name>A0A931NGQ1_9BURK</name>
<evidence type="ECO:0000313" key="1">
    <source>
        <dbReference type="EMBL" id="MBH9576948.1"/>
    </source>
</evidence>
<comment type="caution">
    <text evidence="1">The sequence shown here is derived from an EMBL/GenBank/DDBJ whole genome shotgun (WGS) entry which is preliminary data.</text>
</comment>
<gene>
    <name evidence="1" type="ORF">I7X39_08520</name>
</gene>
<dbReference type="AlphaFoldDB" id="A0A931NGQ1"/>
<dbReference type="RefSeq" id="WP_198110624.1">
    <property type="nucleotide sequence ID" value="NZ_JAEDAK010000005.1"/>
</dbReference>
<reference evidence="1" key="1">
    <citation type="submission" date="2020-12" db="EMBL/GenBank/DDBJ databases">
        <title>The genome sequence of Inhella sp. 1Y17.</title>
        <authorList>
            <person name="Liu Y."/>
        </authorList>
    </citation>
    <scope>NUCLEOTIDE SEQUENCE</scope>
    <source>
        <strain evidence="1">1Y17</strain>
    </source>
</reference>
<keyword evidence="2" id="KW-1185">Reference proteome</keyword>
<protein>
    <submittedName>
        <fullName evidence="1">Uncharacterized protein</fullName>
    </submittedName>
</protein>
<proteinExistence type="predicted"/>
<accession>A0A931NGQ1</accession>
<sequence length="121" mass="13581">MAIRKPARWKSTDEALKAVQVAFDVELSVMDAVRTAAFLNEVSPSDQIRRLLQLPTAERPKRPRLTVTLGSEDYALLAERYGLDPEDRLAIKEQVTAELITFAEQHPALPRKAALRQKGKS</sequence>
<organism evidence="1 2">
    <name type="scientific">Inhella proteolytica</name>
    <dbReference type="NCBI Taxonomy" id="2795029"/>
    <lineage>
        <taxon>Bacteria</taxon>
        <taxon>Pseudomonadati</taxon>
        <taxon>Pseudomonadota</taxon>
        <taxon>Betaproteobacteria</taxon>
        <taxon>Burkholderiales</taxon>
        <taxon>Sphaerotilaceae</taxon>
        <taxon>Inhella</taxon>
    </lineage>
</organism>